<accession>A0A3N5BJS1</accession>
<protein>
    <recommendedName>
        <fullName evidence="1">Glycerol uptake operon antiterminator regulatory protein</fullName>
    </recommendedName>
</protein>
<reference evidence="2 3" key="1">
    <citation type="submission" date="2018-11" db="EMBL/GenBank/DDBJ databases">
        <title>Genomic Encyclopedia of Type Strains, Phase IV (KMG-IV): sequencing the most valuable type-strain genomes for metagenomic binning, comparative biology and taxonomic classification.</title>
        <authorList>
            <person name="Goeker M."/>
        </authorList>
    </citation>
    <scope>NUCLEOTIDE SEQUENCE [LARGE SCALE GENOMIC DNA]</scope>
    <source>
        <strain evidence="2 3">DSM 29158</strain>
    </source>
</reference>
<evidence type="ECO:0000313" key="2">
    <source>
        <dbReference type="EMBL" id="RPF57903.1"/>
    </source>
</evidence>
<dbReference type="GO" id="GO:0003723">
    <property type="term" value="F:RNA binding"/>
    <property type="evidence" value="ECO:0007669"/>
    <property type="project" value="UniProtKB-KW"/>
</dbReference>
<dbReference type="GO" id="GO:0045893">
    <property type="term" value="P:positive regulation of DNA-templated transcription"/>
    <property type="evidence" value="ECO:0007669"/>
    <property type="project" value="TreeGrafter"/>
</dbReference>
<dbReference type="Proteomes" id="UP000277108">
    <property type="component" value="Unassembled WGS sequence"/>
</dbReference>
<keyword evidence="1" id="KW-0319">Glycerol metabolism</keyword>
<dbReference type="GO" id="GO:0001072">
    <property type="term" value="F:transcription antitermination factor activity, RNA binding"/>
    <property type="evidence" value="ECO:0007669"/>
    <property type="project" value="TreeGrafter"/>
</dbReference>
<dbReference type="InterPro" id="IPR013785">
    <property type="entry name" value="Aldolase_TIM"/>
</dbReference>
<dbReference type="PIRSF" id="PIRSF016897">
    <property type="entry name" value="GlpP"/>
    <property type="match status" value="1"/>
</dbReference>
<dbReference type="PANTHER" id="PTHR35787:SF1">
    <property type="entry name" value="GLYCEROL UPTAKE OPERON ANTITERMINATOR REGULATORY PROTEIN"/>
    <property type="match status" value="1"/>
</dbReference>
<gene>
    <name evidence="2" type="ORF">EDD62_0539</name>
</gene>
<dbReference type="SUPFAM" id="SSF110391">
    <property type="entry name" value="GlpP-like"/>
    <property type="match status" value="1"/>
</dbReference>
<dbReference type="EMBL" id="RKRK01000002">
    <property type="protein sequence ID" value="RPF57903.1"/>
    <property type="molecule type" value="Genomic_DNA"/>
</dbReference>
<keyword evidence="1" id="KW-0804">Transcription</keyword>
<keyword evidence="1" id="KW-0694">RNA-binding</keyword>
<keyword evidence="1" id="KW-0805">Transcription regulation</keyword>
<dbReference type="GO" id="GO:0006071">
    <property type="term" value="P:glycerol metabolic process"/>
    <property type="evidence" value="ECO:0007669"/>
    <property type="project" value="UniProtKB-UniRule"/>
</dbReference>
<dbReference type="AlphaFoldDB" id="A0A3N5BJS1"/>
<comment type="function">
    <text evidence="1">Regulates expression of the glpD operon. In the presence of glycerol 3-phosphate (G3P) causes antitermination of transcription of glpD at the inverted repeat of the leader region to enhance its transcription. Binds and stabilizes glpD leader mRNA.</text>
</comment>
<proteinExistence type="predicted"/>
<sequence>MQKTHQSLIPAIRDMKDMEKVMQLNYDTIVLLECHIGHLEHIIHYIRSKKTVFIWLHIDLIKGISHDEYAVEYIIQKYKPDGIITTKPKLIQRAKKLGVKTILRLFIIDSQALKKGISQINSTQADFIEILPGTIYKTIEHISKETEKPIIAGGLIQSVEECELVLSHGAQYITTSHIPIFKHYDQH</sequence>
<keyword evidence="3" id="KW-1185">Reference proteome</keyword>
<dbReference type="PANTHER" id="PTHR35787">
    <property type="entry name" value="GLYCEROL UPTAKE OPERON ANTITERMINATOR REGULATORY PROTEIN"/>
    <property type="match status" value="1"/>
</dbReference>
<comment type="caution">
    <text evidence="2">The sequence shown here is derived from an EMBL/GenBank/DDBJ whole genome shotgun (WGS) entry which is preliminary data.</text>
</comment>
<evidence type="ECO:0000256" key="1">
    <source>
        <dbReference type="PIRNR" id="PIRNR016897"/>
    </source>
</evidence>
<dbReference type="InterPro" id="IPR006699">
    <property type="entry name" value="GlpP"/>
</dbReference>
<dbReference type="OrthoDB" id="9799580at2"/>
<dbReference type="RefSeq" id="WP_123807425.1">
    <property type="nucleotide sequence ID" value="NZ_RKRK01000002.1"/>
</dbReference>
<evidence type="ECO:0000313" key="3">
    <source>
        <dbReference type="Proteomes" id="UP000277108"/>
    </source>
</evidence>
<name>A0A3N5BJS1_9BACL</name>
<dbReference type="Pfam" id="PF04309">
    <property type="entry name" value="G3P_antiterm"/>
    <property type="match status" value="1"/>
</dbReference>
<organism evidence="2 3">
    <name type="scientific">Abyssicoccus albus</name>
    <dbReference type="NCBI Taxonomy" id="1817405"/>
    <lineage>
        <taxon>Bacteria</taxon>
        <taxon>Bacillati</taxon>
        <taxon>Bacillota</taxon>
        <taxon>Bacilli</taxon>
        <taxon>Bacillales</taxon>
        <taxon>Abyssicoccaceae</taxon>
    </lineage>
</organism>
<dbReference type="Gene3D" id="3.20.20.70">
    <property type="entry name" value="Aldolase class I"/>
    <property type="match status" value="1"/>
</dbReference>